<proteinExistence type="predicted"/>
<dbReference type="Pfam" id="PF14033">
    <property type="entry name" value="DUF4246"/>
    <property type="match status" value="1"/>
</dbReference>
<evidence type="ECO:0000259" key="2">
    <source>
        <dbReference type="Pfam" id="PF21666"/>
    </source>
</evidence>
<evidence type="ECO:0000313" key="4">
    <source>
        <dbReference type="Proteomes" id="UP000256964"/>
    </source>
</evidence>
<organism evidence="3 4">
    <name type="scientific">Lentinus brumalis</name>
    <dbReference type="NCBI Taxonomy" id="2498619"/>
    <lineage>
        <taxon>Eukaryota</taxon>
        <taxon>Fungi</taxon>
        <taxon>Dikarya</taxon>
        <taxon>Basidiomycota</taxon>
        <taxon>Agaricomycotina</taxon>
        <taxon>Agaricomycetes</taxon>
        <taxon>Polyporales</taxon>
        <taxon>Polyporaceae</taxon>
        <taxon>Lentinus</taxon>
    </lineage>
</organism>
<evidence type="ECO:0000259" key="1">
    <source>
        <dbReference type="Pfam" id="PF14033"/>
    </source>
</evidence>
<protein>
    <submittedName>
        <fullName evidence="3">Uncharacterized protein</fullName>
    </submittedName>
</protein>
<dbReference type="EMBL" id="KZ857485">
    <property type="protein sequence ID" value="RDX42394.1"/>
    <property type="molecule type" value="Genomic_DNA"/>
</dbReference>
<reference evidence="3 4" key="1">
    <citation type="journal article" date="2018" name="Biotechnol. Biofuels">
        <title>Integrative visual omics of the white-rot fungus Polyporus brumalis exposes the biotechnological potential of its oxidative enzymes for delignifying raw plant biomass.</title>
        <authorList>
            <person name="Miyauchi S."/>
            <person name="Rancon A."/>
            <person name="Drula E."/>
            <person name="Hage H."/>
            <person name="Chaduli D."/>
            <person name="Favel A."/>
            <person name="Grisel S."/>
            <person name="Henrissat B."/>
            <person name="Herpoel-Gimbert I."/>
            <person name="Ruiz-Duenas F.J."/>
            <person name="Chevret D."/>
            <person name="Hainaut M."/>
            <person name="Lin J."/>
            <person name="Wang M."/>
            <person name="Pangilinan J."/>
            <person name="Lipzen A."/>
            <person name="Lesage-Meessen L."/>
            <person name="Navarro D."/>
            <person name="Riley R."/>
            <person name="Grigoriev I.V."/>
            <person name="Zhou S."/>
            <person name="Raouche S."/>
            <person name="Rosso M.N."/>
        </authorList>
    </citation>
    <scope>NUCLEOTIDE SEQUENCE [LARGE SCALE GENOMIC DNA]</scope>
    <source>
        <strain evidence="3 4">BRFM 1820</strain>
    </source>
</reference>
<feature type="domain" description="DUF4246" evidence="1">
    <location>
        <begin position="97"/>
        <end position="503"/>
    </location>
</feature>
<dbReference type="PANTHER" id="PTHR33119:SF1">
    <property type="entry name" value="FE2OG DIOXYGENASE DOMAIN-CONTAINING PROTEIN"/>
    <property type="match status" value="1"/>
</dbReference>
<dbReference type="STRING" id="139420.A0A371CQ24"/>
<dbReference type="InterPro" id="IPR025340">
    <property type="entry name" value="DUF4246"/>
</dbReference>
<evidence type="ECO:0000313" key="3">
    <source>
        <dbReference type="EMBL" id="RDX42394.1"/>
    </source>
</evidence>
<gene>
    <name evidence="3" type="ORF">OH76DRAFT_1448432</name>
</gene>
<dbReference type="AlphaFoldDB" id="A0A371CQ24"/>
<dbReference type="PANTHER" id="PTHR33119">
    <property type="entry name" value="IFI3P"/>
    <property type="match status" value="1"/>
</dbReference>
<keyword evidence="4" id="KW-1185">Reference proteome</keyword>
<sequence>MGTNERNDHPTFPSPFDFHAREPVTLVELRMRTLSGMIRHKPRWWEKVLDDQLVAKWRAEMVEYDDARITRAEEWDEDEDEDYEGRTSWPRDALTDAQLDYIFAELKYVARERDEKTGIHATSVPGVYQSASLIPVDLRTALVRGVAVLEDVPEEEKDWHPGSKCQVLDLVHPSLYCFRIGKTLVQSDEEHRLPGTTALASYSLKEYLAGRDDFENIEYDLGNIISRNFQWLPTVFVVSEGGEVEQKSYINNLHPVKHASLYPTITSLLQQFIPMFEKVLSDAASPELKRVIDVDVFEWYSHLSDRNYDDEDYQEWKENRWPRIPDPPSFVPPTDEDRVHVSLKGRQIRVIVKLANIILTPEKPSYPGGSWHVEGMANEKIVATGLYYYASENITESRLAFRVQVGTDPDCVDMEYQHDDYQGWRAAFGFSGGDPLNQELGHIVAEEDKCVAFPNIYQHRVEPFELSDHSRPGHRKILAFFLTDPFAVVQSTDMVPPQQREWYLTEMERVAALHELPRELFDIITDYALEGTITRADAEADREKLMNERRRFVVQHNRQVFEVNFSLCEH</sequence>
<name>A0A371CQ24_9APHY</name>
<dbReference type="OrthoDB" id="415532at2759"/>
<feature type="domain" description="DUF4246" evidence="2">
    <location>
        <begin position="5"/>
        <end position="60"/>
    </location>
</feature>
<dbReference type="Proteomes" id="UP000256964">
    <property type="component" value="Unassembled WGS sequence"/>
</dbReference>
<dbReference type="Pfam" id="PF21666">
    <property type="entry name" value="DUF4246_N"/>
    <property type="match status" value="1"/>
</dbReference>
<dbReference type="InterPro" id="IPR049207">
    <property type="entry name" value="DUF4246_N"/>
</dbReference>
<accession>A0A371CQ24</accession>
<dbReference type="InterPro" id="IPR049192">
    <property type="entry name" value="DUF4246_C"/>
</dbReference>